<evidence type="ECO:0000259" key="6">
    <source>
        <dbReference type="PROSITE" id="PS51900"/>
    </source>
</evidence>
<name>A0ABW4MD98_9SPHN</name>
<dbReference type="InterPro" id="IPR010998">
    <property type="entry name" value="Integrase_recombinase_N"/>
</dbReference>
<dbReference type="Gene3D" id="1.10.443.10">
    <property type="entry name" value="Intergrase catalytic core"/>
    <property type="match status" value="1"/>
</dbReference>
<dbReference type="PROSITE" id="PS51898">
    <property type="entry name" value="TYR_RECOMBINASE"/>
    <property type="match status" value="1"/>
</dbReference>
<dbReference type="SUPFAM" id="SSF47823">
    <property type="entry name" value="lambda integrase-like, N-terminal domain"/>
    <property type="match status" value="1"/>
</dbReference>
<evidence type="ECO:0000256" key="1">
    <source>
        <dbReference type="ARBA" id="ARBA00022908"/>
    </source>
</evidence>
<keyword evidence="8" id="KW-1185">Reference proteome</keyword>
<proteinExistence type="predicted"/>
<evidence type="ECO:0000313" key="8">
    <source>
        <dbReference type="Proteomes" id="UP001597215"/>
    </source>
</evidence>
<comment type="caution">
    <text evidence="7">The sequence shown here is derived from an EMBL/GenBank/DDBJ whole genome shotgun (WGS) entry which is preliminary data.</text>
</comment>
<dbReference type="InterPro" id="IPR044068">
    <property type="entry name" value="CB"/>
</dbReference>
<feature type="domain" description="Tyr recombinase" evidence="5">
    <location>
        <begin position="117"/>
        <end position="306"/>
    </location>
</feature>
<dbReference type="Proteomes" id="UP001597215">
    <property type="component" value="Unassembled WGS sequence"/>
</dbReference>
<dbReference type="InterPro" id="IPR011010">
    <property type="entry name" value="DNA_brk_join_enz"/>
</dbReference>
<keyword evidence="3" id="KW-0233">DNA recombination</keyword>
<reference evidence="8" key="1">
    <citation type="journal article" date="2019" name="Int. J. Syst. Evol. Microbiol.">
        <title>The Global Catalogue of Microorganisms (GCM) 10K type strain sequencing project: providing services to taxonomists for standard genome sequencing and annotation.</title>
        <authorList>
            <consortium name="The Broad Institute Genomics Platform"/>
            <consortium name="The Broad Institute Genome Sequencing Center for Infectious Disease"/>
            <person name="Wu L."/>
            <person name="Ma J."/>
        </authorList>
    </citation>
    <scope>NUCLEOTIDE SEQUENCE [LARGE SCALE GENOMIC DNA]</scope>
    <source>
        <strain evidence="8">CGMCC 1.12449</strain>
    </source>
</reference>
<dbReference type="PROSITE" id="PS51900">
    <property type="entry name" value="CB"/>
    <property type="match status" value="1"/>
</dbReference>
<dbReference type="InterPro" id="IPR002104">
    <property type="entry name" value="Integrase_catalytic"/>
</dbReference>
<evidence type="ECO:0000259" key="5">
    <source>
        <dbReference type="PROSITE" id="PS51898"/>
    </source>
</evidence>
<dbReference type="PANTHER" id="PTHR34605:SF3">
    <property type="entry name" value="P CELL-TYPE AGGLUTINATION PROTEIN MAP4-LIKE-RELATED"/>
    <property type="match status" value="1"/>
</dbReference>
<organism evidence="7 8">
    <name type="scientific">Sphingorhabdus buctiana</name>
    <dbReference type="NCBI Taxonomy" id="1508805"/>
    <lineage>
        <taxon>Bacteria</taxon>
        <taxon>Pseudomonadati</taxon>
        <taxon>Pseudomonadota</taxon>
        <taxon>Alphaproteobacteria</taxon>
        <taxon>Sphingomonadales</taxon>
        <taxon>Sphingomonadaceae</taxon>
        <taxon>Sphingorhabdus</taxon>
    </lineage>
</organism>
<dbReference type="RefSeq" id="WP_381511770.1">
    <property type="nucleotide sequence ID" value="NZ_JBHUEL010000003.1"/>
</dbReference>
<dbReference type="PANTHER" id="PTHR34605">
    <property type="entry name" value="PHAGE_INTEGRASE DOMAIN-CONTAINING PROTEIN"/>
    <property type="match status" value="1"/>
</dbReference>
<evidence type="ECO:0000256" key="3">
    <source>
        <dbReference type="ARBA" id="ARBA00023172"/>
    </source>
</evidence>
<keyword evidence="2 4" id="KW-0238">DNA-binding</keyword>
<dbReference type="EMBL" id="JBHUEL010000003">
    <property type="protein sequence ID" value="MFD1766106.1"/>
    <property type="molecule type" value="Genomic_DNA"/>
</dbReference>
<accession>A0ABW4MD98</accession>
<dbReference type="Pfam" id="PF00589">
    <property type="entry name" value="Phage_integrase"/>
    <property type="match status" value="1"/>
</dbReference>
<dbReference type="InterPro" id="IPR052925">
    <property type="entry name" value="Phage_Integrase-like_Recomb"/>
</dbReference>
<evidence type="ECO:0000313" key="7">
    <source>
        <dbReference type="EMBL" id="MFD1766106.1"/>
    </source>
</evidence>
<dbReference type="InterPro" id="IPR013762">
    <property type="entry name" value="Integrase-like_cat_sf"/>
</dbReference>
<evidence type="ECO:0000256" key="4">
    <source>
        <dbReference type="PROSITE-ProRule" id="PRU01248"/>
    </source>
</evidence>
<dbReference type="SUPFAM" id="SSF56349">
    <property type="entry name" value="DNA breaking-rejoining enzymes"/>
    <property type="match status" value="1"/>
</dbReference>
<dbReference type="Gene3D" id="1.10.150.130">
    <property type="match status" value="1"/>
</dbReference>
<gene>
    <name evidence="7" type="ORF">ACFSAG_04515</name>
</gene>
<sequence>MKLIEPSIGVIRPDWRKEFKRLEGAYAPATIKAYYTDLAHFENWCRAHAMQPFPAEPLTVSVYLEGMAPNRSVSTIQRRMYAISRSHRLLRLQDPTQDEDVHLAMRRIMRSKRCRPKQAKGLTQEYLEKFLEVQPDNPWGIRNRAIISLGYDILARRSELVALMTDDIEERSDGTLRLMIRRSKTDPFGMGRLAFTSKRTARLVGEWLKWRGPEIEPLFCGIYQGQAINRALGPDTIKLIIKNAASVCGLKRIEADAFSAHSLRVGAAQDLLRNGHDTAAIMRAGGWKSVDVMARYLEFAEYNVWS</sequence>
<evidence type="ECO:0000256" key="2">
    <source>
        <dbReference type="ARBA" id="ARBA00023125"/>
    </source>
</evidence>
<keyword evidence="1" id="KW-0229">DNA integration</keyword>
<feature type="domain" description="Core-binding (CB)" evidence="6">
    <location>
        <begin position="17"/>
        <end position="91"/>
    </location>
</feature>
<protein>
    <submittedName>
        <fullName evidence="7">Tyrosine-type recombinase/integrase</fullName>
    </submittedName>
</protein>